<evidence type="ECO:0000313" key="2">
    <source>
        <dbReference type="Proteomes" id="UP000077755"/>
    </source>
</evidence>
<evidence type="ECO:0000313" key="1">
    <source>
        <dbReference type="EMBL" id="WOG92092.1"/>
    </source>
</evidence>
<dbReference type="EMBL" id="CP093345">
    <property type="protein sequence ID" value="WOG92092.1"/>
    <property type="molecule type" value="Genomic_DNA"/>
</dbReference>
<reference evidence="1" key="2">
    <citation type="submission" date="2022-03" db="EMBL/GenBank/DDBJ databases">
        <title>Draft title - Genomic analysis of global carrot germplasm unveils the trajectory of domestication and the origin of high carotenoid orange carrot.</title>
        <authorList>
            <person name="Iorizzo M."/>
            <person name="Ellison S."/>
            <person name="Senalik D."/>
            <person name="Macko-Podgorni A."/>
            <person name="Grzebelus D."/>
            <person name="Bostan H."/>
            <person name="Rolling W."/>
            <person name="Curaba J."/>
            <person name="Simon P."/>
        </authorList>
    </citation>
    <scope>NUCLEOTIDE SEQUENCE</scope>
    <source>
        <tissue evidence="1">Leaf</tissue>
    </source>
</reference>
<gene>
    <name evidence="1" type="ORF">DCAR_0311350</name>
</gene>
<dbReference type="AlphaFoldDB" id="A0A166AIH4"/>
<sequence>MIFYHSSLHNSNINSNKLQNIHYPNTKTGHHQIHYPQPILKARKAVKLNKNTKKRQSTLLLAPSKGNSLSIQLQAKPVDISLQWNIRNKNM</sequence>
<dbReference type="Gramene" id="KZN01300">
    <property type="protein sequence ID" value="KZN01300"/>
    <property type="gene ID" value="DCAR_010054"/>
</dbReference>
<keyword evidence="2" id="KW-1185">Reference proteome</keyword>
<reference evidence="1" key="1">
    <citation type="journal article" date="2016" name="Nat. Genet.">
        <title>A high-quality carrot genome assembly provides new insights into carotenoid accumulation and asterid genome evolution.</title>
        <authorList>
            <person name="Iorizzo M."/>
            <person name="Ellison S."/>
            <person name="Senalik D."/>
            <person name="Zeng P."/>
            <person name="Satapoomin P."/>
            <person name="Huang J."/>
            <person name="Bowman M."/>
            <person name="Iovene M."/>
            <person name="Sanseverino W."/>
            <person name="Cavagnaro P."/>
            <person name="Yildiz M."/>
            <person name="Macko-Podgorni A."/>
            <person name="Moranska E."/>
            <person name="Grzebelus E."/>
            <person name="Grzebelus D."/>
            <person name="Ashrafi H."/>
            <person name="Zheng Z."/>
            <person name="Cheng S."/>
            <person name="Spooner D."/>
            <person name="Van Deynze A."/>
            <person name="Simon P."/>
        </authorList>
    </citation>
    <scope>NUCLEOTIDE SEQUENCE</scope>
    <source>
        <tissue evidence="1">Leaf</tissue>
    </source>
</reference>
<proteinExistence type="predicted"/>
<dbReference type="Proteomes" id="UP000077755">
    <property type="component" value="Chromosome 3"/>
</dbReference>
<accession>A0A166AIH4</accession>
<name>A0A166AIH4_DAUCS</name>
<protein>
    <submittedName>
        <fullName evidence="1">Uncharacterized protein</fullName>
    </submittedName>
</protein>
<organism evidence="1 2">
    <name type="scientific">Daucus carota subsp. sativus</name>
    <name type="common">Carrot</name>
    <dbReference type="NCBI Taxonomy" id="79200"/>
    <lineage>
        <taxon>Eukaryota</taxon>
        <taxon>Viridiplantae</taxon>
        <taxon>Streptophyta</taxon>
        <taxon>Embryophyta</taxon>
        <taxon>Tracheophyta</taxon>
        <taxon>Spermatophyta</taxon>
        <taxon>Magnoliopsida</taxon>
        <taxon>eudicotyledons</taxon>
        <taxon>Gunneridae</taxon>
        <taxon>Pentapetalae</taxon>
        <taxon>asterids</taxon>
        <taxon>campanulids</taxon>
        <taxon>Apiales</taxon>
        <taxon>Apiaceae</taxon>
        <taxon>Apioideae</taxon>
        <taxon>Scandiceae</taxon>
        <taxon>Daucinae</taxon>
        <taxon>Daucus</taxon>
        <taxon>Daucus sect. Daucus</taxon>
    </lineage>
</organism>